<feature type="transmembrane region" description="Helical" evidence="6">
    <location>
        <begin position="316"/>
        <end position="340"/>
    </location>
</feature>
<dbReference type="PANTHER" id="PTHR30250:SF11">
    <property type="entry name" value="O-ANTIGEN TRANSPORTER-RELATED"/>
    <property type="match status" value="1"/>
</dbReference>
<evidence type="ECO:0000256" key="4">
    <source>
        <dbReference type="ARBA" id="ARBA00022989"/>
    </source>
</evidence>
<keyword evidence="4 6" id="KW-1133">Transmembrane helix</keyword>
<feature type="transmembrane region" description="Helical" evidence="6">
    <location>
        <begin position="382"/>
        <end position="399"/>
    </location>
</feature>
<proteinExistence type="predicted"/>
<dbReference type="AlphaFoldDB" id="A0A2I5TIM5"/>
<organism evidence="8 9">
    <name type="scientific">Serratia sp. (strain ATCC 39006)</name>
    <name type="common">Prodigiosinella confusarubida</name>
    <dbReference type="NCBI Taxonomy" id="104623"/>
    <lineage>
        <taxon>Bacteria</taxon>
        <taxon>Pseudomonadati</taxon>
        <taxon>Pseudomonadota</taxon>
        <taxon>Gammaproteobacteria</taxon>
        <taxon>Enterobacterales</taxon>
        <taxon>Pectobacteriaceae</taxon>
        <taxon>Prodigiosinella</taxon>
    </lineage>
</organism>
<dbReference type="InterPro" id="IPR002797">
    <property type="entry name" value="Polysacc_synth"/>
</dbReference>
<dbReference type="KEGG" id="sera:Ser39006_009820"/>
<feature type="transmembrane region" description="Helical" evidence="6">
    <location>
        <begin position="136"/>
        <end position="156"/>
    </location>
</feature>
<feature type="transmembrane region" description="Helical" evidence="6">
    <location>
        <begin position="279"/>
        <end position="296"/>
    </location>
</feature>
<feature type="transmembrane region" description="Helical" evidence="6">
    <location>
        <begin position="237"/>
        <end position="259"/>
    </location>
</feature>
<keyword evidence="2" id="KW-1003">Cell membrane</keyword>
<keyword evidence="5 6" id="KW-0472">Membrane</keyword>
<evidence type="ECO:0000256" key="5">
    <source>
        <dbReference type="ARBA" id="ARBA00023136"/>
    </source>
</evidence>
<feature type="transmembrane region" description="Helical" evidence="6">
    <location>
        <begin position="346"/>
        <end position="370"/>
    </location>
</feature>
<dbReference type="GO" id="GO:0005886">
    <property type="term" value="C:plasma membrane"/>
    <property type="evidence" value="ECO:0007669"/>
    <property type="project" value="UniProtKB-SubCell"/>
</dbReference>
<dbReference type="EMBL" id="CP025084">
    <property type="protein sequence ID" value="AUH04392.1"/>
    <property type="molecule type" value="Genomic_DNA"/>
</dbReference>
<keyword evidence="3 6" id="KW-0812">Transmembrane</keyword>
<dbReference type="Proteomes" id="UP000017700">
    <property type="component" value="Chromosome"/>
</dbReference>
<accession>A0A2I5TIM5</accession>
<dbReference type="STRING" id="104623.Ser39006_03502"/>
<reference evidence="7 10" key="3">
    <citation type="submission" date="2017-11" db="EMBL/GenBank/DDBJ databases">
        <title>Complete genome sequence of Serratia sp. ATCC 39006 LacA.</title>
        <authorList>
            <person name="Hampton H.G."/>
            <person name="Jackson S.A."/>
            <person name="Jauregui R."/>
            <person name="Poulter G.T.M."/>
            <person name="Salmond G.P.C."/>
            <person name="Fineran P.C."/>
        </authorList>
    </citation>
    <scope>NUCLEOTIDE SEQUENCE [LARGE SCALE GENOMIC DNA]</scope>
    <source>
        <strain evidence="7 10">ATCC 39006</strain>
    </source>
</reference>
<evidence type="ECO:0000313" key="7">
    <source>
        <dbReference type="EMBL" id="AUH00073.1"/>
    </source>
</evidence>
<dbReference type="RefSeq" id="WP_021016764.1">
    <property type="nucleotide sequence ID" value="NZ_CP025084.1"/>
</dbReference>
<dbReference type="InterPro" id="IPR050833">
    <property type="entry name" value="Poly_Biosynth_Transport"/>
</dbReference>
<comment type="subcellular location">
    <subcellularLocation>
        <location evidence="1">Cell membrane</location>
        <topology evidence="1">Multi-pass membrane protein</topology>
    </subcellularLocation>
</comment>
<feature type="transmembrane region" description="Helical" evidence="6">
    <location>
        <begin position="96"/>
        <end position="116"/>
    </location>
</feature>
<keyword evidence="9" id="KW-1185">Reference proteome</keyword>
<dbReference type="Proteomes" id="UP000233778">
    <property type="component" value="Chromosome"/>
</dbReference>
<evidence type="ECO:0000256" key="1">
    <source>
        <dbReference type="ARBA" id="ARBA00004651"/>
    </source>
</evidence>
<evidence type="ECO:0000256" key="6">
    <source>
        <dbReference type="SAM" id="Phobius"/>
    </source>
</evidence>
<evidence type="ECO:0000256" key="2">
    <source>
        <dbReference type="ARBA" id="ARBA00022475"/>
    </source>
</evidence>
<protein>
    <recommendedName>
        <fullName evidence="11">Polysaccharide biosynthesis protein</fullName>
    </recommendedName>
</protein>
<reference evidence="8" key="4">
    <citation type="submission" date="2017-11" db="EMBL/GenBank/DDBJ databases">
        <title>Complete genome sequence of Serratia sp. ATCC 39006.</title>
        <authorList>
            <person name="Hampton H.G."/>
            <person name="Jackson S.A."/>
            <person name="Jauregui R."/>
            <person name="Poulter G.T.M."/>
            <person name="Salmond G.P.C."/>
            <person name="Fineran P.C."/>
        </authorList>
    </citation>
    <scope>NUCLEOTIDE SEQUENCE</scope>
    <source>
        <strain evidence="8">ATCC 39006</strain>
    </source>
</reference>
<feature type="transmembrane region" description="Helical" evidence="6">
    <location>
        <begin position="23"/>
        <end position="43"/>
    </location>
</feature>
<name>A0A2I5TIM5_SERS3</name>
<evidence type="ECO:0000313" key="10">
    <source>
        <dbReference type="Proteomes" id="UP000233778"/>
    </source>
</evidence>
<gene>
    <name evidence="7" type="ORF">CWC46_09815</name>
    <name evidence="8" type="ORF">Ser39006_009820</name>
</gene>
<dbReference type="KEGG" id="serq:CWC46_09815"/>
<dbReference type="Pfam" id="PF01943">
    <property type="entry name" value="Polysacc_synt"/>
    <property type="match status" value="1"/>
</dbReference>
<evidence type="ECO:0000313" key="9">
    <source>
        <dbReference type="Proteomes" id="UP000017700"/>
    </source>
</evidence>
<reference evidence="8 9" key="1">
    <citation type="journal article" date="2013" name="Genome Announc.">
        <title>Draft genome sequence of Serratia sp. strain ATCC 39006, a model bacterium for analysis of the biosynthesis and regulation of prodigiosin, a carbapenem, and gas vesicles.</title>
        <authorList>
            <person name="Fineran P.C."/>
            <person name="Iglesias Cans M.C."/>
            <person name="Ramsay J.P."/>
            <person name="Wilf N.M."/>
            <person name="Cossyleon D."/>
            <person name="McNeil M.B."/>
            <person name="Williamson N.R."/>
            <person name="Monson R.E."/>
            <person name="Becher S.A."/>
            <person name="Stanton J.A."/>
            <person name="Brugger K."/>
            <person name="Brown S.D."/>
            <person name="Salmond G.P."/>
        </authorList>
    </citation>
    <scope>NUCLEOTIDE SEQUENCE [LARGE SCALE GENOMIC DNA]</scope>
    <source>
        <strain evidence="8">ATCC 39006</strain>
        <strain evidence="9">ATCC 39006 / SC 11482</strain>
    </source>
</reference>
<evidence type="ECO:0000313" key="8">
    <source>
        <dbReference type="EMBL" id="AUH04392.1"/>
    </source>
</evidence>
<sequence length="439" mass="48954">MTILNVGVWIENKSRLLKVASNLSLRLLSAFIGVSAQFVMGYMVSPAQYGQYLIVVTVCNLMLIFSKWGLDTLIIKEISKEFISHKVSLLQHKTSVIYFSLLIVFCSSVLFMLVLYLVKDSGLFSFYWLSGINEKIFLLISCFLGLSAMGLSLLRGQSKPVTADLIENIIRPVFFIAVAFSFYCWSGINAQNLAVIYMLSFMVIFLCCITLSTPLLHPVNISFAYIGSQKGHWLNQALFINITAIISFAYFQLDTLLVAKFLGNESAGVYGMVCNFTRFVTMLATILSLQFQPIFVRLSERANHGELFSVLKKCLLVSYLFSLAAFIALVIAGRFVLHLINPAYVIGYPALVMVSFAHTFNALAIVLIAFGNVVNLHKKVMVYYVLGALVTTGLDLILIQKMNLIGAGLSLALGLLFFNVFISIAIFKKMKSERHNEIK</sequence>
<evidence type="ECO:0000256" key="3">
    <source>
        <dbReference type="ARBA" id="ARBA00022692"/>
    </source>
</evidence>
<feature type="transmembrane region" description="Helical" evidence="6">
    <location>
        <begin position="194"/>
        <end position="216"/>
    </location>
</feature>
<dbReference type="EMBL" id="CP025085">
    <property type="protein sequence ID" value="AUH00073.1"/>
    <property type="molecule type" value="Genomic_DNA"/>
</dbReference>
<feature type="transmembrane region" description="Helical" evidence="6">
    <location>
        <begin position="49"/>
        <end position="75"/>
    </location>
</feature>
<dbReference type="PANTHER" id="PTHR30250">
    <property type="entry name" value="PST FAMILY PREDICTED COLANIC ACID TRANSPORTER"/>
    <property type="match status" value="1"/>
</dbReference>
<reference evidence="8" key="2">
    <citation type="submission" date="2013-09" db="EMBL/GenBank/DDBJ databases">
        <authorList>
            <person name="Wang G."/>
            <person name="Yang Y."/>
            <person name="Su Y."/>
        </authorList>
    </citation>
    <scope>NUCLEOTIDE SEQUENCE</scope>
    <source>
        <strain evidence="8">ATCC 39006</strain>
    </source>
</reference>
<feature type="transmembrane region" description="Helical" evidence="6">
    <location>
        <begin position="405"/>
        <end position="427"/>
    </location>
</feature>
<feature type="transmembrane region" description="Helical" evidence="6">
    <location>
        <begin position="168"/>
        <end position="188"/>
    </location>
</feature>
<evidence type="ECO:0008006" key="11">
    <source>
        <dbReference type="Google" id="ProtNLM"/>
    </source>
</evidence>